<dbReference type="PROSITE" id="PS50113">
    <property type="entry name" value="PAC"/>
    <property type="match status" value="1"/>
</dbReference>
<dbReference type="InterPro" id="IPR035919">
    <property type="entry name" value="EAL_sf"/>
</dbReference>
<feature type="transmembrane region" description="Helical" evidence="8">
    <location>
        <begin position="305"/>
        <end position="327"/>
    </location>
</feature>
<dbReference type="InterPro" id="IPR052155">
    <property type="entry name" value="Biofilm_reg_signaling"/>
</dbReference>
<dbReference type="Gene3D" id="3.30.450.20">
    <property type="entry name" value="PAS domain"/>
    <property type="match status" value="2"/>
</dbReference>
<dbReference type="PROSITE" id="PS50887">
    <property type="entry name" value="GGDEF"/>
    <property type="match status" value="1"/>
</dbReference>
<protein>
    <submittedName>
        <fullName evidence="12">GGDEF domain-containing protein</fullName>
    </submittedName>
</protein>
<keyword evidence="8" id="KW-0812">Transmembrane</keyword>
<organism evidence="12 13">
    <name type="scientific">Photobacterium leiognathi subsp. mandapamensis</name>
    <name type="common">Photobacterium mandapamensis</name>
    <dbReference type="NCBI Taxonomy" id="48408"/>
    <lineage>
        <taxon>Bacteria</taxon>
        <taxon>Pseudomonadati</taxon>
        <taxon>Pseudomonadota</taxon>
        <taxon>Gammaproteobacteria</taxon>
        <taxon>Vibrionales</taxon>
        <taxon>Vibrionaceae</taxon>
        <taxon>Photobacterium</taxon>
    </lineage>
</organism>
<feature type="domain" description="GGDEF" evidence="11">
    <location>
        <begin position="620"/>
        <end position="754"/>
    </location>
</feature>
<dbReference type="Pfam" id="PF00563">
    <property type="entry name" value="EAL"/>
    <property type="match status" value="1"/>
</dbReference>
<dbReference type="InterPro" id="IPR000014">
    <property type="entry name" value="PAS"/>
</dbReference>
<dbReference type="PANTHER" id="PTHR44757:SF2">
    <property type="entry name" value="BIOFILM ARCHITECTURE MAINTENANCE PROTEIN MBAA"/>
    <property type="match status" value="1"/>
</dbReference>
<dbReference type="InterPro" id="IPR000700">
    <property type="entry name" value="PAS-assoc_C"/>
</dbReference>
<dbReference type="PROSITE" id="PS50883">
    <property type="entry name" value="EAL"/>
    <property type="match status" value="1"/>
</dbReference>
<evidence type="ECO:0000256" key="1">
    <source>
        <dbReference type="ARBA" id="ARBA00004533"/>
    </source>
</evidence>
<reference evidence="12 13" key="1">
    <citation type="submission" date="2018-03" db="EMBL/GenBank/DDBJ databases">
        <title>Whole genome sequencing of Histamine producing bacteria.</title>
        <authorList>
            <person name="Butler K."/>
        </authorList>
    </citation>
    <scope>NUCLEOTIDE SEQUENCE [LARGE SCALE GENOMIC DNA]</scope>
    <source>
        <strain evidence="12 13">Res.4.1</strain>
    </source>
</reference>
<dbReference type="NCBIfam" id="TIGR00229">
    <property type="entry name" value="sensory_box"/>
    <property type="match status" value="1"/>
</dbReference>
<gene>
    <name evidence="12" type="ORF">C0W93_10645</name>
</gene>
<dbReference type="InterPro" id="IPR000160">
    <property type="entry name" value="GGDEF_dom"/>
</dbReference>
<evidence type="ECO:0000256" key="2">
    <source>
        <dbReference type="ARBA" id="ARBA00022553"/>
    </source>
</evidence>
<dbReference type="SMART" id="SM00267">
    <property type="entry name" value="GGDEF"/>
    <property type="match status" value="1"/>
</dbReference>
<evidence type="ECO:0000256" key="3">
    <source>
        <dbReference type="ARBA" id="ARBA00022679"/>
    </source>
</evidence>
<dbReference type="AlphaFoldDB" id="A0A2T3KV04"/>
<dbReference type="CDD" id="cd01949">
    <property type="entry name" value="GGDEF"/>
    <property type="match status" value="1"/>
</dbReference>
<dbReference type="SUPFAM" id="SSF141868">
    <property type="entry name" value="EAL domain-like"/>
    <property type="match status" value="1"/>
</dbReference>
<keyword evidence="5" id="KW-0418">Kinase</keyword>
<accession>A0A2T3KV04</accession>
<keyword evidence="7" id="KW-0902">Two-component regulatory system</keyword>
<dbReference type="SMART" id="SM00091">
    <property type="entry name" value="PAS"/>
    <property type="match status" value="2"/>
</dbReference>
<dbReference type="PANTHER" id="PTHR44757">
    <property type="entry name" value="DIGUANYLATE CYCLASE DGCP"/>
    <property type="match status" value="1"/>
</dbReference>
<dbReference type="GO" id="GO:0016301">
    <property type="term" value="F:kinase activity"/>
    <property type="evidence" value="ECO:0007669"/>
    <property type="project" value="UniProtKB-KW"/>
</dbReference>
<proteinExistence type="predicted"/>
<evidence type="ECO:0000259" key="9">
    <source>
        <dbReference type="PROSITE" id="PS50113"/>
    </source>
</evidence>
<evidence type="ECO:0000256" key="4">
    <source>
        <dbReference type="ARBA" id="ARBA00022741"/>
    </source>
</evidence>
<dbReference type="SUPFAM" id="SSF103190">
    <property type="entry name" value="Sensory domain-like"/>
    <property type="match status" value="1"/>
</dbReference>
<evidence type="ECO:0000313" key="12">
    <source>
        <dbReference type="EMBL" id="PSV10761.1"/>
    </source>
</evidence>
<dbReference type="Gene3D" id="3.30.70.270">
    <property type="match status" value="1"/>
</dbReference>
<dbReference type="GO" id="GO:0005524">
    <property type="term" value="F:ATP binding"/>
    <property type="evidence" value="ECO:0007669"/>
    <property type="project" value="UniProtKB-KW"/>
</dbReference>
<evidence type="ECO:0000259" key="11">
    <source>
        <dbReference type="PROSITE" id="PS50887"/>
    </source>
</evidence>
<keyword evidence="8" id="KW-1133">Transmembrane helix</keyword>
<comment type="caution">
    <text evidence="12">The sequence shown here is derived from an EMBL/GenBank/DDBJ whole genome shotgun (WGS) entry which is preliminary data.</text>
</comment>
<sequence length="1022" mass="117264">MNGLKPYLLVIFMPLVAIVAILSLYSYQKDSIQLTEHIKENELSQLESLIHLTNLHLNTVSEDLNSLTYQLQQEPLHEPLRVLEKARVLKQFKSLLINSDLYDSIRLIDYKNTQVLFLKKAENGFYIDYNHTINDEQQLRNIDHTFSFENKKNYIDKSDNTISFYQHLKMEHSHWVIQLSYRHLPINDLSNNNGRVNFIINHDGQWISPPYLQKSLTTEQINSNTAEDVLLSDAYPYLWNTVKRLDKGQTIIGNYLYSYSPVIFNSDQHEDNLSNDISEWVLISSINISKELNSLYFSNFTRIRLAAICATFLVLIGSTALLVWRLVKKHKNEQELRQQRDDNLNRYAAIIKNSEDGIIVLNNKRVITAINDAAFTILNLHGNAQHKPLIDLFNSEQIKTELVNLLNTIDLLPNSEHLKTHIKLKFRRSKHLEVIATKQVNNVDDNILLHIADVTYWVDREKRLQALSRAAEQSTESVVITDKNGFIQYANGAYLKQSNKTFKDLVGSHSASCFDDYFDNDNERETLFNKLMSGQSIQHVIAKKKENDITYIDYTISPIRGDDGKICNYIATSKDITDRITYENKLHRLAHYDSITQLPNRTLFSQDIGRSALEAAKHQAQVAVMIIDLELTKQLHESMSNEEIEKILLILSKRIKSNLRSNDVLARIDTDEFGILIHAYHDTQVINQLAERVLQNISSPLSLDCQVFSVSANIGIALSSDSETDPKILQKYAHIALYRAKALAGSNYCYFTEAMEVENVQRLLLESDLRRTIGTDSYEYFYQPKVSAITHRLCGVEALLRWKSCKGEYRSPADVIPILESSELIIEAGEHLIQQACKQLKQWQDKGHFFDLAINISARQLLEADLVQSITEAISQSGCDPRYLELELTESVLMCDVQFALTQLQELRDLGIKIAIDDFGTGYSSLAYLSRFPINILKVDREFIKELPFNKDSITICRSIIELAHNLNLTIVAEGVENQDQLEFLESLGVEELQGYHFDKPLPLATFEDKYLMEETKTPVLT</sequence>
<dbReference type="EMBL" id="PYNS01000010">
    <property type="protein sequence ID" value="PSV10761.1"/>
    <property type="molecule type" value="Genomic_DNA"/>
</dbReference>
<feature type="domain" description="EAL" evidence="10">
    <location>
        <begin position="762"/>
        <end position="1015"/>
    </location>
</feature>
<dbReference type="InterPro" id="IPR043128">
    <property type="entry name" value="Rev_trsase/Diguanyl_cyclase"/>
</dbReference>
<feature type="domain" description="PAC" evidence="9">
    <location>
        <begin position="535"/>
        <end position="588"/>
    </location>
</feature>
<dbReference type="SUPFAM" id="SSF55785">
    <property type="entry name" value="PYP-like sensor domain (PAS domain)"/>
    <property type="match status" value="2"/>
</dbReference>
<evidence type="ECO:0000256" key="7">
    <source>
        <dbReference type="ARBA" id="ARBA00023012"/>
    </source>
</evidence>
<evidence type="ECO:0000313" key="13">
    <source>
        <dbReference type="Proteomes" id="UP000240530"/>
    </source>
</evidence>
<dbReference type="InterPro" id="IPR001633">
    <property type="entry name" value="EAL_dom"/>
</dbReference>
<dbReference type="Gene3D" id="3.20.20.450">
    <property type="entry name" value="EAL domain"/>
    <property type="match status" value="1"/>
</dbReference>
<dbReference type="CDD" id="cd00130">
    <property type="entry name" value="PAS"/>
    <property type="match status" value="1"/>
</dbReference>
<dbReference type="GO" id="GO:0000160">
    <property type="term" value="P:phosphorelay signal transduction system"/>
    <property type="evidence" value="ECO:0007669"/>
    <property type="project" value="UniProtKB-KW"/>
</dbReference>
<evidence type="ECO:0000259" key="10">
    <source>
        <dbReference type="PROSITE" id="PS50883"/>
    </source>
</evidence>
<dbReference type="RefSeq" id="WP_107185030.1">
    <property type="nucleotide sequence ID" value="NZ_JAWQGC010000002.1"/>
</dbReference>
<keyword evidence="4" id="KW-0547">Nucleotide-binding</keyword>
<keyword evidence="3" id="KW-0808">Transferase</keyword>
<dbReference type="InterPro" id="IPR029151">
    <property type="entry name" value="Sensor-like_sf"/>
</dbReference>
<evidence type="ECO:0000256" key="5">
    <source>
        <dbReference type="ARBA" id="ARBA00022777"/>
    </source>
</evidence>
<name>A0A2T3KV04_PHOLD</name>
<dbReference type="Pfam" id="PF13188">
    <property type="entry name" value="PAS_8"/>
    <property type="match status" value="1"/>
</dbReference>
<dbReference type="Pfam" id="PF13426">
    <property type="entry name" value="PAS_9"/>
    <property type="match status" value="1"/>
</dbReference>
<dbReference type="InterPro" id="IPR029787">
    <property type="entry name" value="Nucleotide_cyclase"/>
</dbReference>
<dbReference type="GO" id="GO:0005886">
    <property type="term" value="C:plasma membrane"/>
    <property type="evidence" value="ECO:0007669"/>
    <property type="project" value="UniProtKB-SubCell"/>
</dbReference>
<keyword evidence="6" id="KW-0067">ATP-binding</keyword>
<feature type="transmembrane region" description="Helical" evidence="8">
    <location>
        <begin position="6"/>
        <end position="27"/>
    </location>
</feature>
<dbReference type="CDD" id="cd01948">
    <property type="entry name" value="EAL"/>
    <property type="match status" value="1"/>
</dbReference>
<keyword evidence="2" id="KW-0597">Phosphoprotein</keyword>
<dbReference type="NCBIfam" id="TIGR00254">
    <property type="entry name" value="GGDEF"/>
    <property type="match status" value="1"/>
</dbReference>
<evidence type="ECO:0000256" key="8">
    <source>
        <dbReference type="SAM" id="Phobius"/>
    </source>
</evidence>
<dbReference type="SUPFAM" id="SSF55073">
    <property type="entry name" value="Nucleotide cyclase"/>
    <property type="match status" value="1"/>
</dbReference>
<keyword evidence="8" id="KW-0472">Membrane</keyword>
<dbReference type="Proteomes" id="UP000240530">
    <property type="component" value="Unassembled WGS sequence"/>
</dbReference>
<evidence type="ECO:0000256" key="6">
    <source>
        <dbReference type="ARBA" id="ARBA00022840"/>
    </source>
</evidence>
<dbReference type="SMART" id="SM00052">
    <property type="entry name" value="EAL"/>
    <property type="match status" value="1"/>
</dbReference>
<dbReference type="InterPro" id="IPR035965">
    <property type="entry name" value="PAS-like_dom_sf"/>
</dbReference>
<comment type="subcellular location">
    <subcellularLocation>
        <location evidence="1">Cell inner membrane</location>
    </subcellularLocation>
</comment>
<dbReference type="Pfam" id="PF00990">
    <property type="entry name" value="GGDEF"/>
    <property type="match status" value="1"/>
</dbReference>